<evidence type="ECO:0000256" key="1">
    <source>
        <dbReference type="SAM" id="Phobius"/>
    </source>
</evidence>
<dbReference type="EMBL" id="JAABNT010000021">
    <property type="protein sequence ID" value="NEK24760.1"/>
    <property type="molecule type" value="Genomic_DNA"/>
</dbReference>
<name>A0A6P0CHB1_9RHOB</name>
<protein>
    <submittedName>
        <fullName evidence="2">Uncharacterized protein</fullName>
    </submittedName>
</protein>
<dbReference type="InterPro" id="IPR043912">
    <property type="entry name" value="DUF5765"/>
</dbReference>
<organism evidence="2 3">
    <name type="scientific">Sulfitobacter sediminilitoris</name>
    <dbReference type="NCBI Taxonomy" id="2698830"/>
    <lineage>
        <taxon>Bacteria</taxon>
        <taxon>Pseudomonadati</taxon>
        <taxon>Pseudomonadota</taxon>
        <taxon>Alphaproteobacteria</taxon>
        <taxon>Rhodobacterales</taxon>
        <taxon>Roseobacteraceae</taxon>
        <taxon>Sulfitobacter</taxon>
    </lineage>
</organism>
<dbReference type="Pfam" id="PF19069">
    <property type="entry name" value="DUF5765"/>
    <property type="match status" value="1"/>
</dbReference>
<feature type="transmembrane region" description="Helical" evidence="1">
    <location>
        <begin position="30"/>
        <end position="51"/>
    </location>
</feature>
<dbReference type="Proteomes" id="UP000468591">
    <property type="component" value="Unassembled WGS sequence"/>
</dbReference>
<feature type="transmembrane region" description="Helical" evidence="1">
    <location>
        <begin position="206"/>
        <end position="226"/>
    </location>
</feature>
<proteinExistence type="predicted"/>
<feature type="transmembrane region" description="Helical" evidence="1">
    <location>
        <begin position="63"/>
        <end position="82"/>
    </location>
</feature>
<feature type="transmembrane region" description="Helical" evidence="1">
    <location>
        <begin position="94"/>
        <end position="114"/>
    </location>
</feature>
<dbReference type="RefSeq" id="WP_164355683.1">
    <property type="nucleotide sequence ID" value="NZ_JAABNT010000021.1"/>
</dbReference>
<keyword evidence="1" id="KW-0812">Transmembrane</keyword>
<dbReference type="AlphaFoldDB" id="A0A6P0CHB1"/>
<keyword evidence="1" id="KW-0472">Membrane</keyword>
<sequence length="240" mass="26324">MCWSVEASAAMVVAGTVATGVAYRQKQAPAIWVALGYFTVMEGLQLAGYGVLDQCNTASNRTVTVLSYLHIAFQPLIINLFAMELVPEPVKQRMRIWVFGLCAVSAAIMLAQLLQINAFGQCVPGTPLCGEQFCTVSGSWHIAWDIPYNGLLVPFERAIGFQSGFPSYMVAAFVLPLIYGAWRFVLVHLVSGPILAWTLTNDPNEMPAVWCLFSIAILFISLSPLVRRSVSTKTWWGVTV</sequence>
<evidence type="ECO:0000313" key="2">
    <source>
        <dbReference type="EMBL" id="NEK24760.1"/>
    </source>
</evidence>
<feature type="transmembrane region" description="Helical" evidence="1">
    <location>
        <begin position="165"/>
        <end position="186"/>
    </location>
</feature>
<gene>
    <name evidence="2" type="ORF">GV827_20515</name>
</gene>
<reference evidence="2 3" key="1">
    <citation type="submission" date="2020-01" db="EMBL/GenBank/DDBJ databases">
        <title>Sulfitobacter sediminilitoris sp. nov., isolated from a tidal flat.</title>
        <authorList>
            <person name="Park S."/>
            <person name="Yoon J.-H."/>
        </authorList>
    </citation>
    <scope>NUCLEOTIDE SEQUENCE [LARGE SCALE GENOMIC DNA]</scope>
    <source>
        <strain evidence="2 3">JBTF-M27</strain>
    </source>
</reference>
<evidence type="ECO:0000313" key="3">
    <source>
        <dbReference type="Proteomes" id="UP000468591"/>
    </source>
</evidence>
<comment type="caution">
    <text evidence="2">The sequence shown here is derived from an EMBL/GenBank/DDBJ whole genome shotgun (WGS) entry which is preliminary data.</text>
</comment>
<keyword evidence="3" id="KW-1185">Reference proteome</keyword>
<accession>A0A6P0CHB1</accession>
<keyword evidence="1" id="KW-1133">Transmembrane helix</keyword>